<name>A0A2P6TTV9_CHLSO</name>
<dbReference type="InterPro" id="IPR036770">
    <property type="entry name" value="Ankyrin_rpt-contain_sf"/>
</dbReference>
<dbReference type="GO" id="GO:0006508">
    <property type="term" value="P:proteolysis"/>
    <property type="evidence" value="ECO:0007669"/>
    <property type="project" value="InterPro"/>
</dbReference>
<dbReference type="GO" id="GO:0004190">
    <property type="term" value="F:aspartic-type endopeptidase activity"/>
    <property type="evidence" value="ECO:0007669"/>
    <property type="project" value="InterPro"/>
</dbReference>
<dbReference type="EMBL" id="LHPG02000007">
    <property type="protein sequence ID" value="PRW57507.1"/>
    <property type="molecule type" value="Genomic_DNA"/>
</dbReference>
<dbReference type="SUPFAM" id="SSF48403">
    <property type="entry name" value="Ankyrin repeat"/>
    <property type="match status" value="1"/>
</dbReference>
<dbReference type="SMART" id="SM00727">
    <property type="entry name" value="STI1"/>
    <property type="match status" value="1"/>
</dbReference>
<reference evidence="6 7" key="1">
    <citation type="journal article" date="2018" name="Plant J.">
        <title>Genome sequences of Chlorella sorokiniana UTEX 1602 and Micractinium conductrix SAG 241.80: implications to maltose excretion by a green alga.</title>
        <authorList>
            <person name="Arriola M.B."/>
            <person name="Velmurugan N."/>
            <person name="Zhang Y."/>
            <person name="Plunkett M.H."/>
            <person name="Hondzo H."/>
            <person name="Barney B.M."/>
        </authorList>
    </citation>
    <scope>NUCLEOTIDE SEQUENCE [LARGE SCALE GENOMIC DNA]</scope>
    <source>
        <strain evidence="7">UTEX 1602</strain>
    </source>
</reference>
<gene>
    <name evidence="6" type="ORF">C2E21_4266</name>
</gene>
<dbReference type="PROSITE" id="PS50175">
    <property type="entry name" value="ASP_PROT_RETROV"/>
    <property type="match status" value="1"/>
</dbReference>
<dbReference type="InterPro" id="IPR001995">
    <property type="entry name" value="Peptidase_A2_cat"/>
</dbReference>
<dbReference type="InterPro" id="IPR002110">
    <property type="entry name" value="Ankyrin_rpt"/>
</dbReference>
<evidence type="ECO:0000256" key="2">
    <source>
        <dbReference type="ARBA" id="ARBA00023043"/>
    </source>
</evidence>
<evidence type="ECO:0000256" key="4">
    <source>
        <dbReference type="SAM" id="MobiDB-lite"/>
    </source>
</evidence>
<dbReference type="PANTHER" id="PTHR24203">
    <property type="entry name" value="ANKYRIN REPEAT FAMILY PROTEIN"/>
    <property type="match status" value="1"/>
</dbReference>
<keyword evidence="7" id="KW-1185">Reference proteome</keyword>
<dbReference type="Pfam" id="PF12796">
    <property type="entry name" value="Ank_2"/>
    <property type="match status" value="1"/>
</dbReference>
<dbReference type="Proteomes" id="UP000239899">
    <property type="component" value="Unassembled WGS sequence"/>
</dbReference>
<evidence type="ECO:0000313" key="6">
    <source>
        <dbReference type="EMBL" id="PRW57507.1"/>
    </source>
</evidence>
<organism evidence="6 7">
    <name type="scientific">Chlorella sorokiniana</name>
    <name type="common">Freshwater green alga</name>
    <dbReference type="NCBI Taxonomy" id="3076"/>
    <lineage>
        <taxon>Eukaryota</taxon>
        <taxon>Viridiplantae</taxon>
        <taxon>Chlorophyta</taxon>
        <taxon>core chlorophytes</taxon>
        <taxon>Trebouxiophyceae</taxon>
        <taxon>Chlorellales</taxon>
        <taxon>Chlorellaceae</taxon>
        <taxon>Chlorella clade</taxon>
        <taxon>Chlorella</taxon>
    </lineage>
</organism>
<proteinExistence type="predicted"/>
<dbReference type="PROSITE" id="PS50088">
    <property type="entry name" value="ANK_REPEAT"/>
    <property type="match status" value="2"/>
</dbReference>
<comment type="caution">
    <text evidence="6">The sequence shown here is derived from an EMBL/GenBank/DDBJ whole genome shotgun (WGS) entry which is preliminary data.</text>
</comment>
<dbReference type="OrthoDB" id="341259at2759"/>
<keyword evidence="1" id="KW-0677">Repeat</keyword>
<feature type="region of interest" description="Disordered" evidence="4">
    <location>
        <begin position="18"/>
        <end position="41"/>
    </location>
</feature>
<feature type="domain" description="Peptidase A2" evidence="5">
    <location>
        <begin position="206"/>
        <end position="218"/>
    </location>
</feature>
<dbReference type="PANTHER" id="PTHR24203:SF45">
    <property type="entry name" value="ANKYRIN REPEAT DOMAIN 6"/>
    <property type="match status" value="1"/>
</dbReference>
<dbReference type="SMART" id="SM00248">
    <property type="entry name" value="ANK"/>
    <property type="match status" value="2"/>
</dbReference>
<feature type="repeat" description="ANK" evidence="3">
    <location>
        <begin position="222"/>
        <end position="254"/>
    </location>
</feature>
<evidence type="ECO:0000259" key="5">
    <source>
        <dbReference type="PROSITE" id="PS50175"/>
    </source>
</evidence>
<dbReference type="Gene3D" id="1.25.40.20">
    <property type="entry name" value="Ankyrin repeat-containing domain"/>
    <property type="match status" value="1"/>
</dbReference>
<dbReference type="InterPro" id="IPR006636">
    <property type="entry name" value="STI1_HS-bd"/>
</dbReference>
<dbReference type="STRING" id="3076.A0A2P6TTV9"/>
<feature type="repeat" description="ANK" evidence="3">
    <location>
        <begin position="189"/>
        <end position="221"/>
    </location>
</feature>
<evidence type="ECO:0000256" key="1">
    <source>
        <dbReference type="ARBA" id="ARBA00022737"/>
    </source>
</evidence>
<accession>A0A2P6TTV9</accession>
<protein>
    <submittedName>
        <fullName evidence="6">Ankyrin repeat domain-containing 2</fullName>
    </submittedName>
</protein>
<sequence>MFCTATCAAAKPTVAVRQASSSASRRNARRGAQRLQPARAAEDDRAAQLKAAMEQVQSNPEMAAKMKQMEEAMGNPAVQAQMGQMMSAMNNPNFMAKMAELREDPELKPVFDEIRTGGMAAMMKYMNDPTFLSKIGAKMGDVVEAAPAAAAAPPPPPEVNNILDAAKVGDLEAIEDYSAIGKGDMKDGEGRGALHYAVAYNQVAAVQALLDNGADTSVRDNSGNPPLHYAAGYGREECVRLLLAAGADVAAKNDKGQTAAEVVRGEARNPLNQAEALMKVLDGSAAVATIQ</sequence>
<keyword evidence="2 3" id="KW-0040">ANK repeat</keyword>
<evidence type="ECO:0000256" key="3">
    <source>
        <dbReference type="PROSITE-ProRule" id="PRU00023"/>
    </source>
</evidence>
<evidence type="ECO:0000313" key="7">
    <source>
        <dbReference type="Proteomes" id="UP000239899"/>
    </source>
</evidence>
<dbReference type="AlphaFoldDB" id="A0A2P6TTV9"/>
<dbReference type="PROSITE" id="PS50297">
    <property type="entry name" value="ANK_REP_REGION"/>
    <property type="match status" value="2"/>
</dbReference>